<dbReference type="InterPro" id="IPR051640">
    <property type="entry name" value="GRB10-interact_GYF"/>
</dbReference>
<feature type="compositionally biased region" description="Basic and acidic residues" evidence="1">
    <location>
        <begin position="1332"/>
        <end position="1360"/>
    </location>
</feature>
<evidence type="ECO:0000256" key="1">
    <source>
        <dbReference type="SAM" id="MobiDB-lite"/>
    </source>
</evidence>
<feature type="region of interest" description="Disordered" evidence="1">
    <location>
        <begin position="645"/>
        <end position="707"/>
    </location>
</feature>
<feature type="region of interest" description="Disordered" evidence="1">
    <location>
        <begin position="1602"/>
        <end position="1662"/>
    </location>
</feature>
<evidence type="ECO:0000313" key="4">
    <source>
        <dbReference type="Proteomes" id="UP001056012"/>
    </source>
</evidence>
<feature type="region of interest" description="Disordered" evidence="1">
    <location>
        <begin position="285"/>
        <end position="619"/>
    </location>
</feature>
<dbReference type="PANTHER" id="PTHR14445:SF36">
    <property type="entry name" value="FI03272P-RELATED"/>
    <property type="match status" value="1"/>
</dbReference>
<feature type="compositionally biased region" description="Polar residues" evidence="1">
    <location>
        <begin position="311"/>
        <end position="332"/>
    </location>
</feature>
<feature type="compositionally biased region" description="Polar residues" evidence="1">
    <location>
        <begin position="141"/>
        <end position="165"/>
    </location>
</feature>
<dbReference type="GO" id="GO:0005829">
    <property type="term" value="C:cytosol"/>
    <property type="evidence" value="ECO:0007669"/>
    <property type="project" value="TreeGrafter"/>
</dbReference>
<feature type="region of interest" description="Disordered" evidence="1">
    <location>
        <begin position="836"/>
        <end position="859"/>
    </location>
</feature>
<feature type="compositionally biased region" description="Polar residues" evidence="1">
    <location>
        <begin position="1612"/>
        <end position="1625"/>
    </location>
</feature>
<reference evidence="3" key="1">
    <citation type="submission" date="2021-12" db="EMBL/GenBank/DDBJ databases">
        <title>Curvularia clavata genome.</title>
        <authorList>
            <person name="Cao Y."/>
        </authorList>
    </citation>
    <scope>NUCLEOTIDE SEQUENCE</scope>
    <source>
        <strain evidence="3">Yc1106</strain>
    </source>
</reference>
<feature type="compositionally biased region" description="Gly residues" evidence="1">
    <location>
        <begin position="670"/>
        <end position="680"/>
    </location>
</feature>
<feature type="compositionally biased region" description="Pro residues" evidence="1">
    <location>
        <begin position="1268"/>
        <end position="1281"/>
    </location>
</feature>
<evidence type="ECO:0000259" key="2">
    <source>
        <dbReference type="PROSITE" id="PS50829"/>
    </source>
</evidence>
<evidence type="ECO:0000313" key="3">
    <source>
        <dbReference type="EMBL" id="USP75630.1"/>
    </source>
</evidence>
<feature type="compositionally biased region" description="Low complexity" evidence="1">
    <location>
        <begin position="1198"/>
        <end position="1209"/>
    </location>
</feature>
<feature type="compositionally biased region" description="Polar residues" evidence="1">
    <location>
        <begin position="1407"/>
        <end position="1418"/>
    </location>
</feature>
<dbReference type="PROSITE" id="PS50829">
    <property type="entry name" value="GYF"/>
    <property type="match status" value="1"/>
</dbReference>
<dbReference type="OrthoDB" id="48509at2759"/>
<feature type="compositionally biased region" description="Basic and acidic residues" evidence="1">
    <location>
        <begin position="1213"/>
        <end position="1230"/>
    </location>
</feature>
<feature type="region of interest" description="Disordered" evidence="1">
    <location>
        <begin position="1179"/>
        <end position="1538"/>
    </location>
</feature>
<protein>
    <recommendedName>
        <fullName evidence="2">GYF domain-containing protein</fullName>
    </recommendedName>
</protein>
<feature type="compositionally biased region" description="Basic and acidic residues" evidence="1">
    <location>
        <begin position="761"/>
        <end position="773"/>
    </location>
</feature>
<dbReference type="SMART" id="SM00444">
    <property type="entry name" value="GYF"/>
    <property type="match status" value="1"/>
</dbReference>
<dbReference type="Proteomes" id="UP001056012">
    <property type="component" value="Chromosome 2"/>
</dbReference>
<feature type="region of interest" description="Disordered" evidence="1">
    <location>
        <begin position="748"/>
        <end position="823"/>
    </location>
</feature>
<dbReference type="Pfam" id="PF02213">
    <property type="entry name" value="GYF"/>
    <property type="match status" value="1"/>
</dbReference>
<keyword evidence="4" id="KW-1185">Reference proteome</keyword>
<feature type="compositionally biased region" description="Low complexity" evidence="1">
    <location>
        <begin position="1464"/>
        <end position="1504"/>
    </location>
</feature>
<feature type="compositionally biased region" description="Polar residues" evidence="1">
    <location>
        <begin position="583"/>
        <end position="592"/>
    </location>
</feature>
<proteinExistence type="predicted"/>
<feature type="domain" description="GYF" evidence="2">
    <location>
        <begin position="868"/>
        <end position="923"/>
    </location>
</feature>
<feature type="compositionally biased region" description="Polar residues" evidence="1">
    <location>
        <begin position="748"/>
        <end position="757"/>
    </location>
</feature>
<name>A0A9Q8Z4Q2_CURCL</name>
<dbReference type="VEuPathDB" id="FungiDB:yc1106_02904"/>
<dbReference type="CDD" id="cd00072">
    <property type="entry name" value="GYF"/>
    <property type="match status" value="1"/>
</dbReference>
<dbReference type="InterPro" id="IPR035445">
    <property type="entry name" value="GYF-like_dom_sf"/>
</dbReference>
<dbReference type="Gene3D" id="3.30.1490.40">
    <property type="match status" value="1"/>
</dbReference>
<feature type="compositionally biased region" description="Polar residues" evidence="1">
    <location>
        <begin position="651"/>
        <end position="660"/>
    </location>
</feature>
<feature type="region of interest" description="Disordered" evidence="1">
    <location>
        <begin position="1026"/>
        <end position="1074"/>
    </location>
</feature>
<feature type="region of interest" description="Disordered" evidence="1">
    <location>
        <begin position="233"/>
        <end position="264"/>
    </location>
</feature>
<feature type="region of interest" description="Disordered" evidence="1">
    <location>
        <begin position="116"/>
        <end position="197"/>
    </location>
</feature>
<feature type="region of interest" description="Disordered" evidence="1">
    <location>
        <begin position="1"/>
        <end position="24"/>
    </location>
</feature>
<gene>
    <name evidence="3" type="ORF">yc1106_02904</name>
</gene>
<accession>A0A9Q8Z4Q2</accession>
<feature type="compositionally biased region" description="Low complexity" evidence="1">
    <location>
        <begin position="116"/>
        <end position="130"/>
    </location>
</feature>
<feature type="compositionally biased region" description="Low complexity" evidence="1">
    <location>
        <begin position="1429"/>
        <end position="1446"/>
    </location>
</feature>
<organism evidence="3 4">
    <name type="scientific">Curvularia clavata</name>
    <dbReference type="NCBI Taxonomy" id="95742"/>
    <lineage>
        <taxon>Eukaryota</taxon>
        <taxon>Fungi</taxon>
        <taxon>Dikarya</taxon>
        <taxon>Ascomycota</taxon>
        <taxon>Pezizomycotina</taxon>
        <taxon>Dothideomycetes</taxon>
        <taxon>Pleosporomycetidae</taxon>
        <taxon>Pleosporales</taxon>
        <taxon>Pleosporineae</taxon>
        <taxon>Pleosporaceae</taxon>
        <taxon>Curvularia</taxon>
    </lineage>
</organism>
<feature type="compositionally biased region" description="Polar residues" evidence="1">
    <location>
        <begin position="1231"/>
        <end position="1253"/>
    </location>
</feature>
<feature type="compositionally biased region" description="Basic and acidic residues" evidence="1">
    <location>
        <begin position="372"/>
        <end position="394"/>
    </location>
</feature>
<dbReference type="InterPro" id="IPR003169">
    <property type="entry name" value="GYF"/>
</dbReference>
<feature type="compositionally biased region" description="Basic and acidic residues" evidence="1">
    <location>
        <begin position="1602"/>
        <end position="1611"/>
    </location>
</feature>
<dbReference type="SUPFAM" id="SSF55277">
    <property type="entry name" value="GYF domain"/>
    <property type="match status" value="1"/>
</dbReference>
<feature type="compositionally biased region" description="Polar residues" evidence="1">
    <location>
        <begin position="562"/>
        <end position="571"/>
    </location>
</feature>
<dbReference type="EMBL" id="CP089275">
    <property type="protein sequence ID" value="USP75630.1"/>
    <property type="molecule type" value="Genomic_DNA"/>
</dbReference>
<feature type="compositionally biased region" description="Polar residues" evidence="1">
    <location>
        <begin position="285"/>
        <end position="301"/>
    </location>
</feature>
<feature type="compositionally biased region" description="Polar residues" evidence="1">
    <location>
        <begin position="1361"/>
        <end position="1399"/>
    </location>
</feature>
<dbReference type="PANTHER" id="PTHR14445">
    <property type="entry name" value="GRB10 INTERACTING GYF PROTEIN"/>
    <property type="match status" value="1"/>
</dbReference>
<sequence length="1662" mass="175723">MDVARRVDALSGGERQKTSLSPLAQSPLLLSPQYDCIPSTPRRTRATTTRAIPYRLLASHQNRRSPVIASTAPALQQVACIIPTLNLLAPTPRPQLDSIDASSPRLDHHTMAPTSFASAAAGNTANSTRAEAGSDWARRTNGATQTFRRPSHATSLSGSTSQQVSRDAPAPQNPSTNAGVYVPPHAQPGRNGSSFEGRYSRDQLTQLFRIQQQAGDLNDGLSDLYMGVWEPHATNGASSASWGRKDDGGGREAPSGVDQCWDKDGSILPLSLNDMTDEEREIFLSSVNSPLKPPTQNTNKDGTPKEGLSLRKSSVSQGPGTPYSLSSPTTSRPGARRRDTGEAYPFPSSPATSRFAREEGSAVTPPPALVRRRTDYKESAEGRPGEDRDREKGTGENAGPFSSAKRSTTAPFSPGAGASPWSATAGGGFGAFGSFANPQADKKPGYGSLRGESRFKGLMGKPSVEDFGNGPKDKASTNNLGKLSEAEPSKTDASWMEARTSRPMSSDTDPFPDHDHPTGSAALRGEDVSPPRPQGFGNFATPHRPDHRDDSGLSAFGMTADNMYSKNNFADQSPLRGAGNEPMSPTDTNPYQSPHHARDQHDDSDDSGDPNAHFPGMSSFHIDQSVHSSIHNAFGGLGGLGKPVPFETAASDRSQTSSVGPNRGFPTLPGLGGGLPGLGGSSAWPSHTLGTPTRERGGLGGFESAFGNVGEAQSPSLAGLGNSSLFGHAHGTTVGRSSRLGSLFPASMQEQMRSNDPNRAPADDGSSHGDRQHSMTGTFGRNAFGGQVPTRDTDSPFRANRNLFDDFSNAHHDDHSSTGQPQNIATTSLSMAALNPTRTAQPSTPGVGSPASSQPPVPQQRMMVMPDRMRWIYRDPSGNVQGPFSGLEMHDWYKAGFFSPELLVKKAEEPDYEPLAQLIRRIGNSREPFLVPQIGIPHGPATTQPGNSWAGAGPNAAAAPGAQPPFANSFPSFGTTLTAEQQNALERRKQEEQYLMARQKEHLAAQQQALARQVQMGVLPNQLNHHSSAHSLHSQPSFGSITSPGGYQPSPPQGAAPGAPVPGLIDSTFRSGPGPVPGLGPIGPGMDMMNNRRDQDVPAMMERLNLGRNNQPQFGFGGQQQDADAHAQYVASVIGDRARLKREQAEHDAMIRQGSAEDAQAARNFAERFAEFNELRVQTDMEQSKAAPPPEGVIGKPSSSSAQQSQQASEPTSPERAEGQESQSENKEEPSSSTQEPLSLTEQVQKAASAKQSPQPPTAWNKVEPAIFPFPPPPSQSPLPAPAAQRKPIVAENLNAESRSGAATPAADTPSISIAPWAKEPVNATHGPSLREIQEMEAKKAAEREAVAAAARREAFEKELQAQTQSPAVQPGLPSSSTWASGASPVTPSANTSVWTKPTANKVAAQPTPSSKKTLQQIQKEEEARKQRAAAAAAAQSAAASSGFGSPAPPPSAGKRYADLAGKSTPTLATGPAGPPGSSSWTTVGASGKVKTPGGTTTPVPGTVRSASSTIVPSLAKKPTVARSTTVGAPSGKPNAEEEFRKWAVNELRHDLNKNINAEDFVSSLLSFPADAELITESVHSASSTLDSRHFAEEFLRRRKLADKGIIDERNTSSPAENKAASSGWSEVAKKGGANVAQQQQQQQPLDSTNFKVVAAKKKSKR</sequence>